<dbReference type="InterPro" id="IPR029058">
    <property type="entry name" value="AB_hydrolase_fold"/>
</dbReference>
<organism evidence="3">
    <name type="scientific">mine drainage metagenome</name>
    <dbReference type="NCBI Taxonomy" id="410659"/>
    <lineage>
        <taxon>unclassified sequences</taxon>
        <taxon>metagenomes</taxon>
        <taxon>ecological metagenomes</taxon>
    </lineage>
</organism>
<reference evidence="3" key="1">
    <citation type="submission" date="2013-08" db="EMBL/GenBank/DDBJ databases">
        <authorList>
            <person name="Mendez C."/>
            <person name="Richter M."/>
            <person name="Ferrer M."/>
            <person name="Sanchez J."/>
        </authorList>
    </citation>
    <scope>NUCLEOTIDE SEQUENCE</scope>
</reference>
<dbReference type="EMBL" id="AUZZ01003625">
    <property type="protein sequence ID" value="EQD56452.1"/>
    <property type="molecule type" value="Genomic_DNA"/>
</dbReference>
<dbReference type="AlphaFoldDB" id="T1AGZ7"/>
<dbReference type="GO" id="GO:0004601">
    <property type="term" value="F:peroxidase activity"/>
    <property type="evidence" value="ECO:0007669"/>
    <property type="project" value="UniProtKB-KW"/>
</dbReference>
<dbReference type="GO" id="GO:0016020">
    <property type="term" value="C:membrane"/>
    <property type="evidence" value="ECO:0007669"/>
    <property type="project" value="TreeGrafter"/>
</dbReference>
<dbReference type="GO" id="GO:0016787">
    <property type="term" value="F:hydrolase activity"/>
    <property type="evidence" value="ECO:0007669"/>
    <property type="project" value="UniProtKB-KW"/>
</dbReference>
<feature type="domain" description="AB hydrolase-1" evidence="2">
    <location>
        <begin position="40"/>
        <end position="167"/>
    </location>
</feature>
<dbReference type="InterPro" id="IPR050266">
    <property type="entry name" value="AB_hydrolase_sf"/>
</dbReference>
<dbReference type="SUPFAM" id="SSF53474">
    <property type="entry name" value="alpha/beta-Hydrolases"/>
    <property type="match status" value="1"/>
</dbReference>
<keyword evidence="3" id="KW-0575">Peroxidase</keyword>
<dbReference type="PANTHER" id="PTHR43798:SF31">
    <property type="entry name" value="AB HYDROLASE SUPERFAMILY PROTEIN YCLE"/>
    <property type="match status" value="1"/>
</dbReference>
<protein>
    <submittedName>
        <fullName evidence="3">Non-heme haloperoxidase Hpx</fullName>
    </submittedName>
</protein>
<sequence length="172" mass="17947">ATGKDPALSGLVLPDDVTHHNVDTDDGGRIHVIERGQGRPLVLLHGVTLSASIWPFQMADLSEDFRVVALDQRGHGLSIPGKDGFGRDGFGRDGFGEGPSMTSYEPAGSAVTRRMALDLDQVFEALDVHDAVLAGHSMGGMVALEYVTGMGRLAAGDRVSALALVSTSAGPI</sequence>
<reference evidence="3" key="2">
    <citation type="journal article" date="2014" name="ISME J.">
        <title>Microbial stratification in low pH oxic and suboxic macroscopic growths along an acid mine drainage.</title>
        <authorList>
            <person name="Mendez-Garcia C."/>
            <person name="Mesa V."/>
            <person name="Sprenger R.R."/>
            <person name="Richter M."/>
            <person name="Diez M.S."/>
            <person name="Solano J."/>
            <person name="Bargiela R."/>
            <person name="Golyshina O.V."/>
            <person name="Manteca A."/>
            <person name="Ramos J.L."/>
            <person name="Gallego J.R."/>
            <person name="Llorente I."/>
            <person name="Martins Dos Santos V.A."/>
            <person name="Jensen O.N."/>
            <person name="Pelaez A.I."/>
            <person name="Sanchez J."/>
            <person name="Ferrer M."/>
        </authorList>
    </citation>
    <scope>NUCLEOTIDE SEQUENCE</scope>
</reference>
<evidence type="ECO:0000259" key="2">
    <source>
        <dbReference type="Pfam" id="PF00561"/>
    </source>
</evidence>
<keyword evidence="3" id="KW-0560">Oxidoreductase</keyword>
<evidence type="ECO:0000313" key="3">
    <source>
        <dbReference type="EMBL" id="EQD56452.1"/>
    </source>
</evidence>
<name>T1AGZ7_9ZZZZ</name>
<feature type="non-terminal residue" evidence="3">
    <location>
        <position position="1"/>
    </location>
</feature>
<dbReference type="InterPro" id="IPR000073">
    <property type="entry name" value="AB_hydrolase_1"/>
</dbReference>
<accession>T1AGZ7</accession>
<keyword evidence="1" id="KW-0378">Hydrolase</keyword>
<evidence type="ECO:0000256" key="1">
    <source>
        <dbReference type="ARBA" id="ARBA00022801"/>
    </source>
</evidence>
<dbReference type="PANTHER" id="PTHR43798">
    <property type="entry name" value="MONOACYLGLYCEROL LIPASE"/>
    <property type="match status" value="1"/>
</dbReference>
<dbReference type="Pfam" id="PF00561">
    <property type="entry name" value="Abhydrolase_1"/>
    <property type="match status" value="1"/>
</dbReference>
<comment type="caution">
    <text evidence="3">The sequence shown here is derived from an EMBL/GenBank/DDBJ whole genome shotgun (WGS) entry which is preliminary data.</text>
</comment>
<feature type="non-terminal residue" evidence="3">
    <location>
        <position position="172"/>
    </location>
</feature>
<dbReference type="Gene3D" id="3.40.50.1820">
    <property type="entry name" value="alpha/beta hydrolase"/>
    <property type="match status" value="1"/>
</dbReference>
<proteinExistence type="predicted"/>
<gene>
    <name evidence="3" type="ORF">B2A_05246</name>
</gene>